<evidence type="ECO:0000313" key="2">
    <source>
        <dbReference type="EMBL" id="RLN03599.1"/>
    </source>
</evidence>
<sequence length="142" mass="15672">MRAEGATVLLNHLIEQLGYRRPRRAVAVDNLAFLRGSMAPVVAGAVLGAGWWYRVHPLSPSSAPPCRSDRRGVLPPLPPWSTWKIGLLAGELKDDLFHFLMKQGSAKGEVQVPAHLKHLFATTRDEALKDTDGKMVEVAWDI</sequence>
<keyword evidence="1" id="KW-0472">Membrane</keyword>
<name>A0A3L6RGA1_PANMI</name>
<gene>
    <name evidence="2" type="ORF">C2845_PM13G19850</name>
</gene>
<feature type="transmembrane region" description="Helical" evidence="1">
    <location>
        <begin position="31"/>
        <end position="53"/>
    </location>
</feature>
<dbReference type="AlphaFoldDB" id="A0A3L6RGA1"/>
<accession>A0A3L6RGA1</accession>
<protein>
    <submittedName>
        <fullName evidence="2">Uncharacterized protein</fullName>
    </submittedName>
</protein>
<keyword evidence="1" id="KW-1133">Transmembrane helix</keyword>
<keyword evidence="3" id="KW-1185">Reference proteome</keyword>
<proteinExistence type="predicted"/>
<keyword evidence="1" id="KW-0812">Transmembrane</keyword>
<organism evidence="2 3">
    <name type="scientific">Panicum miliaceum</name>
    <name type="common">Proso millet</name>
    <name type="synonym">Broomcorn millet</name>
    <dbReference type="NCBI Taxonomy" id="4540"/>
    <lineage>
        <taxon>Eukaryota</taxon>
        <taxon>Viridiplantae</taxon>
        <taxon>Streptophyta</taxon>
        <taxon>Embryophyta</taxon>
        <taxon>Tracheophyta</taxon>
        <taxon>Spermatophyta</taxon>
        <taxon>Magnoliopsida</taxon>
        <taxon>Liliopsida</taxon>
        <taxon>Poales</taxon>
        <taxon>Poaceae</taxon>
        <taxon>PACMAD clade</taxon>
        <taxon>Panicoideae</taxon>
        <taxon>Panicodae</taxon>
        <taxon>Paniceae</taxon>
        <taxon>Panicinae</taxon>
        <taxon>Panicum</taxon>
        <taxon>Panicum sect. Panicum</taxon>
    </lineage>
</organism>
<comment type="caution">
    <text evidence="2">The sequence shown here is derived from an EMBL/GenBank/DDBJ whole genome shotgun (WGS) entry which is preliminary data.</text>
</comment>
<dbReference type="EMBL" id="PQIB02000008">
    <property type="protein sequence ID" value="RLN03599.1"/>
    <property type="molecule type" value="Genomic_DNA"/>
</dbReference>
<reference evidence="3" key="1">
    <citation type="journal article" date="2019" name="Nat. Commun.">
        <title>The genome of broomcorn millet.</title>
        <authorList>
            <person name="Zou C."/>
            <person name="Miki D."/>
            <person name="Li D."/>
            <person name="Tang Q."/>
            <person name="Xiao L."/>
            <person name="Rajput S."/>
            <person name="Deng P."/>
            <person name="Jia W."/>
            <person name="Huang R."/>
            <person name="Zhang M."/>
            <person name="Sun Y."/>
            <person name="Hu J."/>
            <person name="Fu X."/>
            <person name="Schnable P.S."/>
            <person name="Li F."/>
            <person name="Zhang H."/>
            <person name="Feng B."/>
            <person name="Zhu X."/>
            <person name="Liu R."/>
            <person name="Schnable J.C."/>
            <person name="Zhu J.-K."/>
            <person name="Zhang H."/>
        </authorList>
    </citation>
    <scope>NUCLEOTIDE SEQUENCE [LARGE SCALE GENOMIC DNA]</scope>
</reference>
<evidence type="ECO:0000313" key="3">
    <source>
        <dbReference type="Proteomes" id="UP000275267"/>
    </source>
</evidence>
<dbReference type="Proteomes" id="UP000275267">
    <property type="component" value="Unassembled WGS sequence"/>
</dbReference>
<evidence type="ECO:0000256" key="1">
    <source>
        <dbReference type="SAM" id="Phobius"/>
    </source>
</evidence>